<dbReference type="GO" id="GO:0003676">
    <property type="term" value="F:nucleic acid binding"/>
    <property type="evidence" value="ECO:0007669"/>
    <property type="project" value="InterPro"/>
</dbReference>
<dbReference type="Gene3D" id="3.30.420.10">
    <property type="entry name" value="Ribonuclease H-like superfamily/Ribonuclease H"/>
    <property type="match status" value="1"/>
</dbReference>
<protein>
    <recommendedName>
        <fullName evidence="1">Integrase catalytic domain-containing protein</fullName>
    </recommendedName>
</protein>
<reference evidence="3" key="1">
    <citation type="submission" date="2017-03" db="EMBL/GenBank/DDBJ databases">
        <title>Phytopthora megakarya and P. palmivora, two closely related causual agents of cacao black pod achieved similar genome size and gene model numbers by different mechanisms.</title>
        <authorList>
            <person name="Ali S."/>
            <person name="Shao J."/>
            <person name="Larry D.J."/>
            <person name="Kronmiller B."/>
            <person name="Shen D."/>
            <person name="Strem M.D."/>
            <person name="Melnick R.L."/>
            <person name="Guiltinan M.J."/>
            <person name="Tyler B.M."/>
            <person name="Meinhardt L.W."/>
            <person name="Bailey B.A."/>
        </authorList>
    </citation>
    <scope>NUCLEOTIDE SEQUENCE [LARGE SCALE GENOMIC DNA]</scope>
    <source>
        <strain evidence="3">zdho120</strain>
    </source>
</reference>
<sequence>MGGSGIEVGPMPLERGHHRCEKLSKRSQLSDLLKMKLMMVHLCADGKLCVPSQAKQLIQRLLLWYPVTPWRASHDNSSSQTFCHRQCSQVGKTNFKIVLALQARIRPWSDPAEVADRNEVLHMEFLSMGETIRVGQEIWFAAWMSDQVSHFKNQILEGLSRRVGTLQKFVPVYTPWVNDTVERLNQDILQVFRALLMEWNLDTKHWEYVLPVVPHYLNNSPVASFANRFPVQLFTGLPTTTPLDVLLQPGQTAAATRLRTTDMEQVGPSLDKL</sequence>
<dbReference type="InterPro" id="IPR036397">
    <property type="entry name" value="RNaseH_sf"/>
</dbReference>
<evidence type="ECO:0000259" key="1">
    <source>
        <dbReference type="PROSITE" id="PS50994"/>
    </source>
</evidence>
<keyword evidence="3" id="KW-1185">Reference proteome</keyword>
<dbReference type="GO" id="GO:0015074">
    <property type="term" value="P:DNA integration"/>
    <property type="evidence" value="ECO:0007669"/>
    <property type="project" value="InterPro"/>
</dbReference>
<gene>
    <name evidence="2" type="ORF">PHMEG_00035426</name>
</gene>
<comment type="caution">
    <text evidence="2">The sequence shown here is derived from an EMBL/GenBank/DDBJ whole genome shotgun (WGS) entry which is preliminary data.</text>
</comment>
<dbReference type="AlphaFoldDB" id="A0A225UQE3"/>
<evidence type="ECO:0000313" key="2">
    <source>
        <dbReference type="EMBL" id="OWY94756.1"/>
    </source>
</evidence>
<name>A0A225UQE3_9STRA</name>
<accession>A0A225UQE3</accession>
<organism evidence="2 3">
    <name type="scientific">Phytophthora megakarya</name>
    <dbReference type="NCBI Taxonomy" id="4795"/>
    <lineage>
        <taxon>Eukaryota</taxon>
        <taxon>Sar</taxon>
        <taxon>Stramenopiles</taxon>
        <taxon>Oomycota</taxon>
        <taxon>Peronosporomycetes</taxon>
        <taxon>Peronosporales</taxon>
        <taxon>Peronosporaceae</taxon>
        <taxon>Phytophthora</taxon>
    </lineage>
</organism>
<proteinExistence type="predicted"/>
<dbReference type="PROSITE" id="PS50994">
    <property type="entry name" value="INTEGRASE"/>
    <property type="match status" value="1"/>
</dbReference>
<evidence type="ECO:0000313" key="3">
    <source>
        <dbReference type="Proteomes" id="UP000198211"/>
    </source>
</evidence>
<dbReference type="EMBL" id="NBNE01013885">
    <property type="protein sequence ID" value="OWY94756.1"/>
    <property type="molecule type" value="Genomic_DNA"/>
</dbReference>
<dbReference type="InterPro" id="IPR012337">
    <property type="entry name" value="RNaseH-like_sf"/>
</dbReference>
<dbReference type="Proteomes" id="UP000198211">
    <property type="component" value="Unassembled WGS sequence"/>
</dbReference>
<feature type="domain" description="Integrase catalytic" evidence="1">
    <location>
        <begin position="144"/>
        <end position="238"/>
    </location>
</feature>
<dbReference type="SUPFAM" id="SSF53098">
    <property type="entry name" value="Ribonuclease H-like"/>
    <property type="match status" value="1"/>
</dbReference>
<dbReference type="InterPro" id="IPR001584">
    <property type="entry name" value="Integrase_cat-core"/>
</dbReference>
<feature type="non-terminal residue" evidence="2">
    <location>
        <position position="273"/>
    </location>
</feature>